<dbReference type="RefSeq" id="WP_198124636.1">
    <property type="nucleotide sequence ID" value="NZ_JAECZC010000015.1"/>
</dbReference>
<evidence type="ECO:0000259" key="2">
    <source>
        <dbReference type="Pfam" id="PF00586"/>
    </source>
</evidence>
<keyword evidence="5" id="KW-1185">Reference proteome</keyword>
<dbReference type="GO" id="GO:0051604">
    <property type="term" value="P:protein maturation"/>
    <property type="evidence" value="ECO:0007669"/>
    <property type="project" value="TreeGrafter"/>
</dbReference>
<dbReference type="InterPro" id="IPR036676">
    <property type="entry name" value="PurM-like_C_sf"/>
</dbReference>
<organism evidence="4 5">
    <name type="scientific">Amazonocrinis nigriterrae CENA67</name>
    <dbReference type="NCBI Taxonomy" id="2794033"/>
    <lineage>
        <taxon>Bacteria</taxon>
        <taxon>Bacillati</taxon>
        <taxon>Cyanobacteriota</taxon>
        <taxon>Cyanophyceae</taxon>
        <taxon>Nostocales</taxon>
        <taxon>Nostocaceae</taxon>
        <taxon>Amazonocrinis</taxon>
        <taxon>Amazonocrinis nigriterrae</taxon>
    </lineage>
</organism>
<dbReference type="Proteomes" id="UP000632766">
    <property type="component" value="Unassembled WGS sequence"/>
</dbReference>
<dbReference type="EMBL" id="JAECZC010000015">
    <property type="protein sequence ID" value="MBH8562733.1"/>
    <property type="molecule type" value="Genomic_DNA"/>
</dbReference>
<accession>A0A8J7L7W5</accession>
<proteinExistence type="inferred from homology"/>
<dbReference type="PANTHER" id="PTHR30303:SF0">
    <property type="entry name" value="CARBAMOYL DEHYDRATASE HYPE"/>
    <property type="match status" value="1"/>
</dbReference>
<evidence type="ECO:0000313" key="5">
    <source>
        <dbReference type="Proteomes" id="UP000632766"/>
    </source>
</evidence>
<evidence type="ECO:0000313" key="4">
    <source>
        <dbReference type="EMBL" id="MBH8562733.1"/>
    </source>
</evidence>
<dbReference type="PANTHER" id="PTHR30303">
    <property type="entry name" value="HYDROGENASE ISOENZYMES FORMATION PROTEIN HYPE"/>
    <property type="match status" value="1"/>
</dbReference>
<dbReference type="InterPro" id="IPR016188">
    <property type="entry name" value="PurM-like_N"/>
</dbReference>
<protein>
    <submittedName>
        <fullName evidence="4">Hydrogenase expression/formation protein HypE</fullName>
    </submittedName>
</protein>
<dbReference type="Gene3D" id="3.90.650.10">
    <property type="entry name" value="PurM-like C-terminal domain"/>
    <property type="match status" value="1"/>
</dbReference>
<dbReference type="Pfam" id="PF00586">
    <property type="entry name" value="AIRS"/>
    <property type="match status" value="1"/>
</dbReference>
<reference evidence="4 5" key="1">
    <citation type="journal article" date="2021" name="Int. J. Syst. Evol. Microbiol.">
        <title>Amazonocrinis nigriterrae gen. nov., sp. nov., Atlanticothrix silvestris gen. nov., sp. nov. and Dendronalium phyllosphericum gen. nov., sp. nov., nostocacean cyanobacteria from Brazilian environments.</title>
        <authorList>
            <person name="Alvarenga D.O."/>
            <person name="Andreote A.P.D."/>
            <person name="Branco L.H.Z."/>
            <person name="Delbaje E."/>
            <person name="Cruz R.B."/>
            <person name="Varani A.M."/>
            <person name="Fiore M.F."/>
        </authorList>
    </citation>
    <scope>NUCLEOTIDE SEQUENCE [LARGE SCALE GENOMIC DNA]</scope>
    <source>
        <strain evidence="4 5">CENA67</strain>
    </source>
</reference>
<dbReference type="Pfam" id="PF02769">
    <property type="entry name" value="AIRS_C"/>
    <property type="match status" value="1"/>
</dbReference>
<feature type="domain" description="PurM-like C-terminal" evidence="3">
    <location>
        <begin position="193"/>
        <end position="344"/>
    </location>
</feature>
<dbReference type="PIRSF" id="PIRSF005644">
    <property type="entry name" value="Hdrgns_mtr_HypE"/>
    <property type="match status" value="1"/>
</dbReference>
<dbReference type="InterPro" id="IPR036921">
    <property type="entry name" value="PurM-like_N_sf"/>
</dbReference>
<comment type="similarity">
    <text evidence="1">Belongs to the HypE family.</text>
</comment>
<feature type="domain" description="PurM-like N-terminal" evidence="2">
    <location>
        <begin position="66"/>
        <end position="181"/>
    </location>
</feature>
<evidence type="ECO:0000259" key="3">
    <source>
        <dbReference type="Pfam" id="PF02769"/>
    </source>
</evidence>
<dbReference type="Gene3D" id="3.30.1330.10">
    <property type="entry name" value="PurM-like, N-terminal domain"/>
    <property type="match status" value="1"/>
</dbReference>
<gene>
    <name evidence="4" type="primary">hypE</name>
    <name evidence="4" type="ORF">I8748_11170</name>
</gene>
<dbReference type="SUPFAM" id="SSF56042">
    <property type="entry name" value="PurM C-terminal domain-like"/>
    <property type="match status" value="1"/>
</dbReference>
<sequence>MDISLNKSTKNTLFQKIEQVRRRQGKVQDTHITLAHGSGGKAMRDLIDDIFVSSFDNPILSQLEDQASLNLSNLLQQGDRLAFTTDSYVVDPLFFPGSDIGELAVNGTINDLAVSGAKPLYLTCSVILEEGLPVEILRRVAKSMKAAANKAGVQIVTGDTKVVHRGAADKLFINTAGIGVILAGVSISAHNIQPGDVVIINGELGNHGTAILIARGELALETDIESDCQPLHNLVETILKVCPQVHAMRDATRGGLATVLNEFALSSNVGIRINEESIPVREEVQGVCEILGLDPLYLANEGKLVVVVARENAEAVLSAMKSHPAGKDACIIGEVIASPPGVVFLKTAFGTERIVDMLVGEQLPRIC</sequence>
<name>A0A8J7L7W5_9NOST</name>
<dbReference type="InterPro" id="IPR011854">
    <property type="entry name" value="HypE"/>
</dbReference>
<dbReference type="NCBIfam" id="TIGR02124">
    <property type="entry name" value="hypE"/>
    <property type="match status" value="1"/>
</dbReference>
<dbReference type="AlphaFoldDB" id="A0A8J7L7W5"/>
<dbReference type="CDD" id="cd02197">
    <property type="entry name" value="HypE"/>
    <property type="match status" value="1"/>
</dbReference>
<dbReference type="FunFam" id="3.30.1330.10:FF:000015">
    <property type="entry name" value="Hydrogenase expression/formation protein HypE"/>
    <property type="match status" value="1"/>
</dbReference>
<evidence type="ECO:0000256" key="1">
    <source>
        <dbReference type="ARBA" id="ARBA00006243"/>
    </source>
</evidence>
<dbReference type="SUPFAM" id="SSF55326">
    <property type="entry name" value="PurM N-terminal domain-like"/>
    <property type="match status" value="1"/>
</dbReference>
<dbReference type="InterPro" id="IPR010918">
    <property type="entry name" value="PurM-like_C_dom"/>
</dbReference>
<comment type="caution">
    <text evidence="4">The sequence shown here is derived from an EMBL/GenBank/DDBJ whole genome shotgun (WGS) entry which is preliminary data.</text>
</comment>